<dbReference type="GO" id="GO:0016757">
    <property type="term" value="F:glycosyltransferase activity"/>
    <property type="evidence" value="ECO:0007669"/>
    <property type="project" value="UniProtKB-KW"/>
</dbReference>
<organism evidence="6 7">
    <name type="scientific">Candidatus Ruania gallistercoris</name>
    <dbReference type="NCBI Taxonomy" id="2838746"/>
    <lineage>
        <taxon>Bacteria</taxon>
        <taxon>Bacillati</taxon>
        <taxon>Actinomycetota</taxon>
        <taxon>Actinomycetes</taxon>
        <taxon>Micrococcales</taxon>
        <taxon>Ruaniaceae</taxon>
        <taxon>Ruania</taxon>
    </lineage>
</organism>
<dbReference type="AlphaFoldDB" id="A0A9D2EG26"/>
<gene>
    <name evidence="6" type="ORF">H9815_13010</name>
</gene>
<evidence type="ECO:0000256" key="2">
    <source>
        <dbReference type="ARBA" id="ARBA00022676"/>
    </source>
</evidence>
<accession>A0A9D2EG26</accession>
<evidence type="ECO:0000259" key="5">
    <source>
        <dbReference type="Pfam" id="PF00535"/>
    </source>
</evidence>
<proteinExistence type="inferred from homology"/>
<comment type="similarity">
    <text evidence="1">Belongs to the glycosyltransferase 2 family.</text>
</comment>
<reference evidence="6" key="2">
    <citation type="submission" date="2021-04" db="EMBL/GenBank/DDBJ databases">
        <authorList>
            <person name="Gilroy R."/>
        </authorList>
    </citation>
    <scope>NUCLEOTIDE SEQUENCE</scope>
    <source>
        <strain evidence="6">ChiGjej4B4-7305</strain>
    </source>
</reference>
<name>A0A9D2EG26_9MICO</name>
<reference evidence="6" key="1">
    <citation type="journal article" date="2021" name="PeerJ">
        <title>Extensive microbial diversity within the chicken gut microbiome revealed by metagenomics and culture.</title>
        <authorList>
            <person name="Gilroy R."/>
            <person name="Ravi A."/>
            <person name="Getino M."/>
            <person name="Pursley I."/>
            <person name="Horton D.L."/>
            <person name="Alikhan N.F."/>
            <person name="Baker D."/>
            <person name="Gharbi K."/>
            <person name="Hall N."/>
            <person name="Watson M."/>
            <person name="Adriaenssens E.M."/>
            <person name="Foster-Nyarko E."/>
            <person name="Jarju S."/>
            <person name="Secka A."/>
            <person name="Antonio M."/>
            <person name="Oren A."/>
            <person name="Chaudhuri R.R."/>
            <person name="La Ragione R."/>
            <person name="Hildebrand F."/>
            <person name="Pallen M.J."/>
        </authorList>
    </citation>
    <scope>NUCLEOTIDE SEQUENCE</scope>
    <source>
        <strain evidence="6">ChiGjej4B4-7305</strain>
    </source>
</reference>
<dbReference type="PANTHER" id="PTHR43685">
    <property type="entry name" value="GLYCOSYLTRANSFERASE"/>
    <property type="match status" value="1"/>
</dbReference>
<comment type="caution">
    <text evidence="6">The sequence shown here is derived from an EMBL/GenBank/DDBJ whole genome shotgun (WGS) entry which is preliminary data.</text>
</comment>
<dbReference type="InterPro" id="IPR050834">
    <property type="entry name" value="Glycosyltransf_2"/>
</dbReference>
<sequence length="785" mass="83842">MGDELPALPPDTVLASIGRFATRYPDGRWLDALARRASQGALDAADVLRRVRQGRAEGLDPRDLAWLGFLVAADPRSALQDVVAVLDHALAPPDPPEVGARVWSLYLQALYGASGPDALGQFGPDRLELVDPHCRWGVETDSMNPFLGADASPAAWLAALSRPFTESGAAPLELSGTDSAPFDRLAAGEGAPLDGDLVSVIMPVYNPDQSLLTAARSVLAQTWHNLELLLCDDGTTSGRAIIEQAAALDDRVRVLRSDRNAGAYSAQNRGLAAARGRYVTIHGADDFSHPERIERHIAALTERRSAVATLSHCVRASAQLELTALGRSPRRVNLSSLLFEREVVLPALGGFDSVRRAADTEFIRRIEAQFSPESVLTLPEPLAVIQTTPDSLSRNDFGMLRRSPAREAYRTAFDGWHTRIADGTASALLRPSARGPFPAPAHITGVAGPVPEGFDLVFLANPMAGAPVDLGSIVEVCADAGLRVAIVEFLGAEDARRPPRPASAAVARAVADGSAHLVLPGETVSAPAAVLLDADAALLMPGNRLREVHVDQLYVAAQRTCALAPAQLRAQVEAFATGPVHWLPADAGIADDLQARDPAAKVRTPVQWHLPPVSDHPHRRPPSGIRPPVVGMVPARGLSPGARRDWLRALVPRHAGIQLRRFGRGPGTVRQRPVSPVATEIGQTAFLDQLDYLLAPALPRPQLTELVVAAWARGVVVLAENAMAPHLADAALYPDGEPDELIAALQEDPERYRRTQQVAATWVREHATPGALSRSVRSLASRSAS</sequence>
<dbReference type="InterPro" id="IPR029044">
    <property type="entry name" value="Nucleotide-diphossugar_trans"/>
</dbReference>
<dbReference type="SUPFAM" id="SSF53448">
    <property type="entry name" value="Nucleotide-diphospho-sugar transferases"/>
    <property type="match status" value="1"/>
</dbReference>
<evidence type="ECO:0000313" key="7">
    <source>
        <dbReference type="Proteomes" id="UP000824037"/>
    </source>
</evidence>
<dbReference type="Pfam" id="PF00535">
    <property type="entry name" value="Glycos_transf_2"/>
    <property type="match status" value="1"/>
</dbReference>
<evidence type="ECO:0000313" key="6">
    <source>
        <dbReference type="EMBL" id="HIZ36691.1"/>
    </source>
</evidence>
<dbReference type="InterPro" id="IPR001173">
    <property type="entry name" value="Glyco_trans_2-like"/>
</dbReference>
<dbReference type="CDD" id="cd00761">
    <property type="entry name" value="Glyco_tranf_GTA_type"/>
    <property type="match status" value="1"/>
</dbReference>
<feature type="domain" description="Glycosyltransferase 2-like" evidence="5">
    <location>
        <begin position="199"/>
        <end position="308"/>
    </location>
</feature>
<evidence type="ECO:0000256" key="4">
    <source>
        <dbReference type="SAM" id="MobiDB-lite"/>
    </source>
</evidence>
<evidence type="ECO:0000256" key="1">
    <source>
        <dbReference type="ARBA" id="ARBA00006739"/>
    </source>
</evidence>
<keyword evidence="3" id="KW-0808">Transferase</keyword>
<dbReference type="PANTHER" id="PTHR43685:SF5">
    <property type="entry name" value="GLYCOSYLTRANSFERASE EPSE-RELATED"/>
    <property type="match status" value="1"/>
</dbReference>
<feature type="region of interest" description="Disordered" evidence="4">
    <location>
        <begin position="610"/>
        <end position="631"/>
    </location>
</feature>
<dbReference type="Gene3D" id="3.90.550.10">
    <property type="entry name" value="Spore Coat Polysaccharide Biosynthesis Protein SpsA, Chain A"/>
    <property type="match status" value="1"/>
</dbReference>
<protein>
    <submittedName>
        <fullName evidence="6">Glycosyltransferase family 2 protein</fullName>
    </submittedName>
</protein>
<evidence type="ECO:0000256" key="3">
    <source>
        <dbReference type="ARBA" id="ARBA00022679"/>
    </source>
</evidence>
<keyword evidence="2" id="KW-0328">Glycosyltransferase</keyword>
<dbReference type="Proteomes" id="UP000824037">
    <property type="component" value="Unassembled WGS sequence"/>
</dbReference>
<dbReference type="EMBL" id="DXBY01000222">
    <property type="protein sequence ID" value="HIZ36691.1"/>
    <property type="molecule type" value="Genomic_DNA"/>
</dbReference>